<name>A0A316ZIN2_9BASI</name>
<dbReference type="OrthoDB" id="432169at2759"/>
<dbReference type="SUPFAM" id="SSF50022">
    <property type="entry name" value="ISP domain"/>
    <property type="match status" value="1"/>
</dbReference>
<dbReference type="FunFam" id="3.30.413.10:FF:000007">
    <property type="entry name" value="Nitrite reductase [NAD(P)H] large subunit"/>
    <property type="match status" value="1"/>
</dbReference>
<feature type="domain" description="Rieske" evidence="18">
    <location>
        <begin position="963"/>
        <end position="1073"/>
    </location>
</feature>
<dbReference type="InterPro" id="IPR045854">
    <property type="entry name" value="NO2/SO3_Rdtase_4Fe4S_sf"/>
</dbReference>
<dbReference type="PANTHER" id="PTHR43809:SF1">
    <property type="entry name" value="NITRITE REDUCTASE (NADH) LARGE SUBUNIT"/>
    <property type="match status" value="1"/>
</dbReference>
<dbReference type="InterPro" id="IPR016156">
    <property type="entry name" value="FAD/NAD-linked_Rdtase_dimer_sf"/>
</dbReference>
<dbReference type="PANTHER" id="PTHR43809">
    <property type="entry name" value="NITRITE REDUCTASE (NADH) LARGE SUBUNIT"/>
    <property type="match status" value="1"/>
</dbReference>
<dbReference type="InterPro" id="IPR036188">
    <property type="entry name" value="FAD/NAD-bd_sf"/>
</dbReference>
<organism evidence="19 20">
    <name type="scientific">Tilletiopsis washingtonensis</name>
    <dbReference type="NCBI Taxonomy" id="58919"/>
    <lineage>
        <taxon>Eukaryota</taxon>
        <taxon>Fungi</taxon>
        <taxon>Dikarya</taxon>
        <taxon>Basidiomycota</taxon>
        <taxon>Ustilaginomycotina</taxon>
        <taxon>Exobasidiomycetes</taxon>
        <taxon>Entylomatales</taxon>
        <taxon>Entylomatales incertae sedis</taxon>
        <taxon>Tilletiopsis</taxon>
    </lineage>
</organism>
<dbReference type="Gene3D" id="2.102.10.10">
    <property type="entry name" value="Rieske [2Fe-2S] iron-sulphur domain"/>
    <property type="match status" value="1"/>
</dbReference>
<keyword evidence="10" id="KW-0479">Metal-binding</keyword>
<dbReference type="PROSITE" id="PS51296">
    <property type="entry name" value="RIESKE"/>
    <property type="match status" value="1"/>
</dbReference>
<gene>
    <name evidence="19" type="ORF">FA09DRAFT_328256</name>
</gene>
<dbReference type="STRING" id="58919.A0A316ZIN2"/>
<dbReference type="InterPro" id="IPR036136">
    <property type="entry name" value="Nit/Sulf_reduc_fer-like_dom_sf"/>
</dbReference>
<comment type="similarity">
    <text evidence="5">Belongs to the nitrite and sulfite reductase 4Fe-4S domain family.</text>
</comment>
<dbReference type="GO" id="GO:0046872">
    <property type="term" value="F:metal ion binding"/>
    <property type="evidence" value="ECO:0007669"/>
    <property type="project" value="UniProtKB-KW"/>
</dbReference>
<dbReference type="InterPro" id="IPR052034">
    <property type="entry name" value="NasD-like"/>
</dbReference>
<dbReference type="Pfam" id="PF04324">
    <property type="entry name" value="Fer2_BFD"/>
    <property type="match status" value="1"/>
</dbReference>
<evidence type="ECO:0000256" key="6">
    <source>
        <dbReference type="ARBA" id="ARBA00022485"/>
    </source>
</evidence>
<evidence type="ECO:0000256" key="3">
    <source>
        <dbReference type="ARBA" id="ARBA00001974"/>
    </source>
</evidence>
<evidence type="ECO:0000256" key="4">
    <source>
        <dbReference type="ARBA" id="ARBA00005096"/>
    </source>
</evidence>
<dbReference type="PRINTS" id="PR00368">
    <property type="entry name" value="FADPNR"/>
</dbReference>
<proteinExistence type="inferred from homology"/>
<dbReference type="InterPro" id="IPR006066">
    <property type="entry name" value="NO2/SO3_Rdtase_FeS/sirohaem_BS"/>
</dbReference>
<keyword evidence="14" id="KW-0411">Iron-sulfur</keyword>
<reference evidence="19 20" key="1">
    <citation type="journal article" date="2018" name="Mol. Biol. Evol.">
        <title>Broad Genomic Sampling Reveals a Smut Pathogenic Ancestry of the Fungal Clade Ustilaginomycotina.</title>
        <authorList>
            <person name="Kijpornyongpan T."/>
            <person name="Mondo S.J."/>
            <person name="Barry K."/>
            <person name="Sandor L."/>
            <person name="Lee J."/>
            <person name="Lipzen A."/>
            <person name="Pangilinan J."/>
            <person name="LaButti K."/>
            <person name="Hainaut M."/>
            <person name="Henrissat B."/>
            <person name="Grigoriev I.V."/>
            <person name="Spatafora J.W."/>
            <person name="Aime M.C."/>
        </authorList>
    </citation>
    <scope>NUCLEOTIDE SEQUENCE [LARGE SCALE GENOMIC DNA]</scope>
    <source>
        <strain evidence="19 20">MCA 4186</strain>
    </source>
</reference>
<dbReference type="InterPro" id="IPR017941">
    <property type="entry name" value="Rieske_2Fe-2S"/>
</dbReference>
<dbReference type="GeneID" id="37269243"/>
<dbReference type="SUPFAM" id="SSF56014">
    <property type="entry name" value="Nitrite and sulphite reductase 4Fe-4S domain-like"/>
    <property type="match status" value="1"/>
</dbReference>
<sequence>MPGRRDQMHTFEMSARGAHPFAPHHITPSPTMVPVPTDVSYDGAAASSSSGAQKRCVVVGLGMVGIAFCEKLLKMDLDGGRNEWQITVIGEEPHIAYNRVGLTQYFGKRDAEALYLNPLAWYSSHAPGKLTYHTSDPVLHIDAQAHTIKTQAGKTLAYDVCVVAVGSDAALPPYITRERFHKTTGAFVYRNLADLDSMIAYSESRRIKRAGVVGGGLLGLEAAKALLDLESVEQAVIIERNQWVLSRQLDGEGGRMVLDKVKELGVEVLTKARVRDLIVTTPEQDEEQKTRLTGIMLEGDAEGDTPYDMDMLVFATGIVPRDELAKASGITAAPRGGFAVNDLLETSAKDVYAIGECASLKGETWGLIAPGIEMADVLAFNLTEGPHHASGLRRMTSPDLSCKLKLMGVDVASFGDFFADQGKITRPLPGDRRRGTGVHASTGDGPKVKALTYRDPFSDIYKKYIFTNDGKHLVGGMMVGDVKDYVKLVGLCTKGKEIEAPPAEFIIGAKKEGEAEGDDLDDDAQICSCHNVLKGDVVKMVKDGCRSFGEIKSCTKLATGCGGCAPLGTSIFESAMKAAGAEVSNNICPHFKYARPDLYLIIKHRKQLRDFTSVMREVGVKPDSLGCEVCRPAVGSILSSTRNDFIMQPQQRQTQDTNDRYLANIQRDGTYSVVPRLVAGEINPEKLKVLGDVAQEFNLYTKITGGQRIDLFGARKEQLPAIWTRLVDAGFESGHAYGKSLRTVKSCVGTSWCRFGVGDSVSLAVELEERYKSIRAPHKFKGGVSGCVRECAEAQSKDFGAIATTKGWNVFVAGNGGAKPRHAELIAEDVPRALAIKIIDRFLILYMRNGDKLQRTARWVETFQGGIKELKEIIVKDKLGICKDLEEEMDALVGTYHCEWTKVVRDPERQKAFRQFINTDETQATSERIVSRDQTRPPDWPAESAPLKFSVRDVVASAPWEWRPMCKLADLDPQPDAPTSAVLKYGDTQIALWNIPGRGLRAAQQMCPHKNAFVLSDGLLGEDEAGNEYVSCPLHKRRYNLSHKEEEQGGKCSDADYSIMTFEAKADGETVFLKLPPTDALDAVLSTTKWMLRKAREETNILAGEALADKAIELAAPSDAVRDEANGVTSQPGGKVSCSDAASGKKFDW</sequence>
<evidence type="ECO:0000313" key="20">
    <source>
        <dbReference type="Proteomes" id="UP000245946"/>
    </source>
</evidence>
<comment type="cofactor">
    <cofactor evidence="3">
        <name>FAD</name>
        <dbReference type="ChEBI" id="CHEBI:57692"/>
    </cofactor>
</comment>
<evidence type="ECO:0000313" key="19">
    <source>
        <dbReference type="EMBL" id="PWO00154.1"/>
    </source>
</evidence>
<dbReference type="InterPro" id="IPR005117">
    <property type="entry name" value="NiRdtase/SiRdtase_haem-b_fer"/>
</dbReference>
<dbReference type="InterPro" id="IPR036922">
    <property type="entry name" value="Rieske_2Fe-2S_sf"/>
</dbReference>
<dbReference type="Gene3D" id="3.30.413.10">
    <property type="entry name" value="Sulfite Reductase Hemoprotein, domain 1"/>
    <property type="match status" value="1"/>
</dbReference>
<comment type="cofactor">
    <cofactor evidence="1">
        <name>siroheme</name>
        <dbReference type="ChEBI" id="CHEBI:60052"/>
    </cofactor>
</comment>
<dbReference type="InterPro" id="IPR012748">
    <property type="entry name" value="Rieske-like_NirD"/>
</dbReference>
<dbReference type="Pfam" id="PF13806">
    <property type="entry name" value="Rieske_2"/>
    <property type="match status" value="1"/>
</dbReference>
<evidence type="ECO:0000256" key="2">
    <source>
        <dbReference type="ARBA" id="ARBA00001966"/>
    </source>
</evidence>
<dbReference type="AlphaFoldDB" id="A0A316ZIN2"/>
<evidence type="ECO:0000256" key="5">
    <source>
        <dbReference type="ARBA" id="ARBA00010429"/>
    </source>
</evidence>
<evidence type="ECO:0000256" key="12">
    <source>
        <dbReference type="ARBA" id="ARBA00023002"/>
    </source>
</evidence>
<dbReference type="UniPathway" id="UPA00653"/>
<dbReference type="PRINTS" id="PR00397">
    <property type="entry name" value="SIROHAEM"/>
</dbReference>
<keyword evidence="8" id="KW-0285">Flavoprotein</keyword>
<evidence type="ECO:0000259" key="18">
    <source>
        <dbReference type="PROSITE" id="PS51296"/>
    </source>
</evidence>
<accession>A0A316ZIN2</accession>
<dbReference type="Pfam" id="PF03460">
    <property type="entry name" value="NIR_SIR_ferr"/>
    <property type="match status" value="1"/>
</dbReference>
<dbReference type="GO" id="GO:0020037">
    <property type="term" value="F:heme binding"/>
    <property type="evidence" value="ECO:0007669"/>
    <property type="project" value="InterPro"/>
</dbReference>
<keyword evidence="12" id="KW-0560">Oxidoreductase</keyword>
<dbReference type="InterPro" id="IPR007419">
    <property type="entry name" value="BFD-like_2Fe2S-bd_dom"/>
</dbReference>
<dbReference type="Pfam" id="PF07992">
    <property type="entry name" value="Pyr_redox_2"/>
    <property type="match status" value="1"/>
</dbReference>
<keyword evidence="15" id="KW-0534">Nitrate assimilation</keyword>
<dbReference type="GO" id="GO:0042128">
    <property type="term" value="P:nitrate assimilation"/>
    <property type="evidence" value="ECO:0007669"/>
    <property type="project" value="UniProtKB-UniPathway"/>
</dbReference>
<dbReference type="Pfam" id="PF01077">
    <property type="entry name" value="NIR_SIR"/>
    <property type="match status" value="1"/>
</dbReference>
<dbReference type="InterPro" id="IPR023753">
    <property type="entry name" value="FAD/NAD-binding_dom"/>
</dbReference>
<dbReference type="NCBIfam" id="TIGR02378">
    <property type="entry name" value="nirD_assim_sml"/>
    <property type="match status" value="1"/>
</dbReference>
<dbReference type="RefSeq" id="XP_025600432.1">
    <property type="nucleotide sequence ID" value="XM_025741699.1"/>
</dbReference>
<protein>
    <submittedName>
        <fullName evidence="19">Nitrite reductase</fullName>
    </submittedName>
</protein>
<dbReference type="GO" id="GO:0008942">
    <property type="term" value="F:nitrite reductase [NAD(P)H] activity"/>
    <property type="evidence" value="ECO:0007669"/>
    <property type="project" value="InterPro"/>
</dbReference>
<dbReference type="GO" id="GO:0051537">
    <property type="term" value="F:2 iron, 2 sulfur cluster binding"/>
    <property type="evidence" value="ECO:0007669"/>
    <property type="project" value="UniProtKB-KW"/>
</dbReference>
<evidence type="ECO:0000256" key="11">
    <source>
        <dbReference type="ARBA" id="ARBA00022827"/>
    </source>
</evidence>
<keyword evidence="11" id="KW-0274">FAD</keyword>
<evidence type="ECO:0000256" key="15">
    <source>
        <dbReference type="ARBA" id="ARBA00023063"/>
    </source>
</evidence>
<dbReference type="InterPro" id="IPR041854">
    <property type="entry name" value="BFD-like_2Fe2S-bd_dom_sf"/>
</dbReference>
<dbReference type="PRINTS" id="PR00411">
    <property type="entry name" value="PNDRDTASEI"/>
</dbReference>
<dbReference type="CDD" id="cd03529">
    <property type="entry name" value="Rieske_NirD"/>
    <property type="match status" value="1"/>
</dbReference>
<evidence type="ECO:0000256" key="7">
    <source>
        <dbReference type="ARBA" id="ARBA00022617"/>
    </source>
</evidence>
<evidence type="ECO:0000256" key="13">
    <source>
        <dbReference type="ARBA" id="ARBA00023004"/>
    </source>
</evidence>
<evidence type="ECO:0000256" key="8">
    <source>
        <dbReference type="ARBA" id="ARBA00022630"/>
    </source>
</evidence>
<dbReference type="Proteomes" id="UP000245946">
    <property type="component" value="Unassembled WGS sequence"/>
</dbReference>
<comment type="cofactor">
    <cofactor evidence="16">
        <name>[2Fe-2S] cluster</name>
        <dbReference type="ChEBI" id="CHEBI:190135"/>
    </cofactor>
</comment>
<evidence type="ECO:0000256" key="16">
    <source>
        <dbReference type="ARBA" id="ARBA00034078"/>
    </source>
</evidence>
<evidence type="ECO:0000256" key="14">
    <source>
        <dbReference type="ARBA" id="ARBA00023014"/>
    </source>
</evidence>
<dbReference type="SUPFAM" id="SSF55124">
    <property type="entry name" value="Nitrite/Sulfite reductase N-terminal domain-like"/>
    <property type="match status" value="1"/>
</dbReference>
<comment type="pathway">
    <text evidence="4">Nitrogen metabolism; nitrate reduction (assimilation).</text>
</comment>
<dbReference type="InterPro" id="IPR006067">
    <property type="entry name" value="NO2/SO3_Rdtase_4Fe4S_dom"/>
</dbReference>
<dbReference type="Gene3D" id="3.30.390.30">
    <property type="match status" value="1"/>
</dbReference>
<evidence type="ECO:0000256" key="9">
    <source>
        <dbReference type="ARBA" id="ARBA00022714"/>
    </source>
</evidence>
<keyword evidence="7" id="KW-0349">Heme</keyword>
<keyword evidence="6" id="KW-0004">4Fe-4S</keyword>
<evidence type="ECO:0000256" key="1">
    <source>
        <dbReference type="ARBA" id="ARBA00001929"/>
    </source>
</evidence>
<dbReference type="Gene3D" id="1.10.10.1100">
    <property type="entry name" value="BFD-like [2Fe-2S]-binding domain"/>
    <property type="match status" value="1"/>
</dbReference>
<evidence type="ECO:0000256" key="17">
    <source>
        <dbReference type="SAM" id="MobiDB-lite"/>
    </source>
</evidence>
<dbReference type="EMBL" id="KZ819286">
    <property type="protein sequence ID" value="PWO00154.1"/>
    <property type="molecule type" value="Genomic_DNA"/>
</dbReference>
<evidence type="ECO:0000256" key="10">
    <source>
        <dbReference type="ARBA" id="ARBA00022723"/>
    </source>
</evidence>
<feature type="region of interest" description="Disordered" evidence="17">
    <location>
        <begin position="1124"/>
        <end position="1149"/>
    </location>
</feature>
<keyword evidence="13" id="KW-0408">Iron</keyword>
<comment type="cofactor">
    <cofactor evidence="2">
        <name>[4Fe-4S] cluster</name>
        <dbReference type="ChEBI" id="CHEBI:49883"/>
    </cofactor>
</comment>
<keyword evidence="9" id="KW-0001">2Fe-2S</keyword>
<dbReference type="Gene3D" id="3.50.50.60">
    <property type="entry name" value="FAD/NAD(P)-binding domain"/>
    <property type="match status" value="2"/>
</dbReference>
<dbReference type="GO" id="GO:0051539">
    <property type="term" value="F:4 iron, 4 sulfur cluster binding"/>
    <property type="evidence" value="ECO:0007669"/>
    <property type="project" value="UniProtKB-KW"/>
</dbReference>
<keyword evidence="20" id="KW-1185">Reference proteome</keyword>
<dbReference type="SUPFAM" id="SSF51905">
    <property type="entry name" value="FAD/NAD(P)-binding domain"/>
    <property type="match status" value="2"/>
</dbReference>